<keyword evidence="3" id="KW-0949">S-adenosyl-L-methionine</keyword>
<dbReference type="SUPFAM" id="SSF81822">
    <property type="entry name" value="RuBisCo LSMT C-terminal, substrate-binding domain"/>
    <property type="match status" value="1"/>
</dbReference>
<name>A0ABR4B702_9LECA</name>
<protein>
    <recommendedName>
        <fullName evidence="4">SET domain-containing protein</fullName>
    </recommendedName>
</protein>
<dbReference type="Proteomes" id="UP001590951">
    <property type="component" value="Unassembled WGS sequence"/>
</dbReference>
<evidence type="ECO:0000256" key="2">
    <source>
        <dbReference type="ARBA" id="ARBA00022679"/>
    </source>
</evidence>
<organism evidence="5 6">
    <name type="scientific">Lepraria finkii</name>
    <dbReference type="NCBI Taxonomy" id="1340010"/>
    <lineage>
        <taxon>Eukaryota</taxon>
        <taxon>Fungi</taxon>
        <taxon>Dikarya</taxon>
        <taxon>Ascomycota</taxon>
        <taxon>Pezizomycotina</taxon>
        <taxon>Lecanoromycetes</taxon>
        <taxon>OSLEUM clade</taxon>
        <taxon>Lecanoromycetidae</taxon>
        <taxon>Lecanorales</taxon>
        <taxon>Lecanorineae</taxon>
        <taxon>Stereocaulaceae</taxon>
        <taxon>Lepraria</taxon>
    </lineage>
</organism>
<dbReference type="SUPFAM" id="SSF82199">
    <property type="entry name" value="SET domain"/>
    <property type="match status" value="1"/>
</dbReference>
<dbReference type="InterPro" id="IPR046341">
    <property type="entry name" value="SET_dom_sf"/>
</dbReference>
<feature type="domain" description="SET" evidence="4">
    <location>
        <begin position="31"/>
        <end position="273"/>
    </location>
</feature>
<dbReference type="Pfam" id="PF09273">
    <property type="entry name" value="Rubis-subs-bind"/>
    <property type="match status" value="1"/>
</dbReference>
<gene>
    <name evidence="5" type="ORF">ABVK25_007199</name>
</gene>
<dbReference type="InterPro" id="IPR001214">
    <property type="entry name" value="SET_dom"/>
</dbReference>
<keyword evidence="1" id="KW-0489">Methyltransferase</keyword>
<dbReference type="PANTHER" id="PTHR13271:SF34">
    <property type="entry name" value="N-LYSINE METHYLTRANSFERASE SETD6"/>
    <property type="match status" value="1"/>
</dbReference>
<dbReference type="InterPro" id="IPR050600">
    <property type="entry name" value="SETD3_SETD6_MTase"/>
</dbReference>
<evidence type="ECO:0000313" key="6">
    <source>
        <dbReference type="Proteomes" id="UP001590951"/>
    </source>
</evidence>
<accession>A0ABR4B702</accession>
<evidence type="ECO:0000259" key="4">
    <source>
        <dbReference type="PROSITE" id="PS50280"/>
    </source>
</evidence>
<dbReference type="InterPro" id="IPR015353">
    <property type="entry name" value="Rubisco_LSMT_subst-bd"/>
</dbReference>
<dbReference type="InterPro" id="IPR036464">
    <property type="entry name" value="Rubisco_LSMT_subst-bd_sf"/>
</dbReference>
<evidence type="ECO:0000256" key="3">
    <source>
        <dbReference type="ARBA" id="ARBA00022691"/>
    </source>
</evidence>
<evidence type="ECO:0000256" key="1">
    <source>
        <dbReference type="ARBA" id="ARBA00022603"/>
    </source>
</evidence>
<dbReference type="PROSITE" id="PS50280">
    <property type="entry name" value="SET"/>
    <property type="match status" value="1"/>
</dbReference>
<evidence type="ECO:0000313" key="5">
    <source>
        <dbReference type="EMBL" id="KAL2052639.1"/>
    </source>
</evidence>
<dbReference type="Gene3D" id="3.90.1420.10">
    <property type="entry name" value="Rubisco LSMT, substrate-binding domain"/>
    <property type="match status" value="1"/>
</dbReference>
<comment type="caution">
    <text evidence="5">The sequence shown here is derived from an EMBL/GenBank/DDBJ whole genome shotgun (WGS) entry which is preliminary data.</text>
</comment>
<reference evidence="5 6" key="1">
    <citation type="submission" date="2024-09" db="EMBL/GenBank/DDBJ databases">
        <title>Rethinking Asexuality: The Enigmatic Case of Functional Sexual Genes in Lepraria (Stereocaulaceae).</title>
        <authorList>
            <person name="Doellman M."/>
            <person name="Sun Y."/>
            <person name="Barcenas-Pena A."/>
            <person name="Lumbsch H.T."/>
            <person name="Grewe F."/>
        </authorList>
    </citation>
    <scope>NUCLEOTIDE SEQUENCE [LARGE SCALE GENOMIC DNA]</scope>
    <source>
        <strain evidence="5 6">Grewe 0041</strain>
    </source>
</reference>
<dbReference type="Pfam" id="PF00856">
    <property type="entry name" value="SET"/>
    <property type="match status" value="1"/>
</dbReference>
<dbReference type="Gene3D" id="3.90.1410.10">
    <property type="entry name" value="set domain protein methyltransferase, domain 1"/>
    <property type="match status" value="1"/>
</dbReference>
<keyword evidence="6" id="KW-1185">Reference proteome</keyword>
<keyword evidence="2" id="KW-0808">Transferase</keyword>
<proteinExistence type="predicted"/>
<dbReference type="EMBL" id="JBHFEH010000026">
    <property type="protein sequence ID" value="KAL2052639.1"/>
    <property type="molecule type" value="Genomic_DNA"/>
</dbReference>
<dbReference type="PANTHER" id="PTHR13271">
    <property type="entry name" value="UNCHARACTERIZED PUTATIVE METHYLTRANSFERASE"/>
    <property type="match status" value="1"/>
</dbReference>
<sequence length="468" mass="52486">MATSRGDADFLVKTTEFLQWLQQRPGTAISPKIQIADLREQYAGRGIIATEVIEKDEELFSIAHSSILTTHNSDLQTFKPAILERLDAWNSLVLVMIYEDGLREKSTWWPYLNILPRDFDTLIYWSSDELAELQGSAVLDKIGKTDADESFKKCLLPLVQQNAEIFGHHAQAFAGTDAESALLGLAHRMATLIMAYGFDLEAGSSTSGDEDEDEADGSSQSAYELNKGMVPLADLFNADGDLNNAHLLQQENSMTMIALKSIRKGQQIFNDFGQLPRSDLLRRYGYVTDNYKRWDVVEVDIETVTKAAGEHNTLNEKEKNERLDLTAKWEVLQDGYDLTRSTANQAFEFDRALVLTITALLLDSEEFTEALEDPTEQQPPPSLRMPLALVLRRIISSRQSAYRTTTAEDATLLEDADVQRRRRMAIEVRLGEKEILAEAAGEVEKRIAKLGSATEQEQGTSHAKMGRF</sequence>